<gene>
    <name evidence="9" type="ORF">KPNJ2_01273</name>
</gene>
<protein>
    <submittedName>
        <fullName evidence="9">DNA-binding protein H-NS</fullName>
    </submittedName>
</protein>
<dbReference type="GO" id="GO:0032993">
    <property type="term" value="C:protein-DNA complex"/>
    <property type="evidence" value="ECO:0007669"/>
    <property type="project" value="TreeGrafter"/>
</dbReference>
<keyword evidence="6" id="KW-0175">Coiled coil</keyword>
<keyword evidence="4 9" id="KW-0238">DNA-binding</keyword>
<dbReference type="GO" id="GO:0046983">
    <property type="term" value="F:protein dimerization activity"/>
    <property type="evidence" value="ECO:0007669"/>
    <property type="project" value="InterPro"/>
</dbReference>
<dbReference type="PATRIC" id="fig|1420013.3.peg.1220"/>
<dbReference type="HOGENOM" id="CLU_117503_0_0_6"/>
<evidence type="ECO:0000256" key="1">
    <source>
        <dbReference type="ARBA" id="ARBA00004453"/>
    </source>
</evidence>
<dbReference type="PANTHER" id="PTHR38097:SF2">
    <property type="entry name" value="DNA-BINDING PROTEIN STPA"/>
    <property type="match status" value="1"/>
</dbReference>
<dbReference type="Pfam" id="PF22470">
    <property type="entry name" value="Histone_HNS_N"/>
    <property type="match status" value="1"/>
</dbReference>
<dbReference type="Gene3D" id="4.10.430.10">
    <property type="entry name" value="Histone-like protein H-NS, C-terminal domain"/>
    <property type="match status" value="1"/>
</dbReference>
<feature type="domain" description="DNA-binding protein H-NS-like C-terminal" evidence="8">
    <location>
        <begin position="99"/>
        <end position="146"/>
    </location>
</feature>
<dbReference type="GO" id="GO:0003680">
    <property type="term" value="F:minor groove of adenine-thymine-rich DNA binding"/>
    <property type="evidence" value="ECO:0007669"/>
    <property type="project" value="TreeGrafter"/>
</dbReference>
<dbReference type="InterPro" id="IPR027454">
    <property type="entry name" value="Histone_HNS_N"/>
</dbReference>
<dbReference type="GO" id="GO:0030527">
    <property type="term" value="F:structural constituent of chromatin"/>
    <property type="evidence" value="ECO:0007669"/>
    <property type="project" value="InterPro"/>
</dbReference>
<dbReference type="InterPro" id="IPR001801">
    <property type="entry name" value="Histone_HNS"/>
</dbReference>
<dbReference type="SUPFAM" id="SSF81273">
    <property type="entry name" value="H-NS histone-like proteins"/>
    <property type="match status" value="2"/>
</dbReference>
<dbReference type="NCBIfam" id="NF007656">
    <property type="entry name" value="PRK10328.1"/>
    <property type="match status" value="1"/>
</dbReference>
<dbReference type="PANTHER" id="PTHR38097">
    <property type="match status" value="1"/>
</dbReference>
<evidence type="ECO:0000259" key="8">
    <source>
        <dbReference type="SMART" id="SM00528"/>
    </source>
</evidence>
<feature type="compositionally biased region" description="Basic residues" evidence="7">
    <location>
        <begin position="98"/>
        <end position="108"/>
    </location>
</feature>
<organism evidence="9 10">
    <name type="scientific">Klebsiella pneumoniae 30684/NJST258_2</name>
    <dbReference type="NCBI Taxonomy" id="1420013"/>
    <lineage>
        <taxon>Bacteria</taxon>
        <taxon>Pseudomonadati</taxon>
        <taxon>Pseudomonadota</taxon>
        <taxon>Gammaproteobacteria</taxon>
        <taxon>Enterobacterales</taxon>
        <taxon>Enterobacteriaceae</taxon>
        <taxon>Klebsiella/Raoultella group</taxon>
        <taxon>Klebsiella</taxon>
        <taxon>Klebsiella pneumoniae complex</taxon>
    </lineage>
</organism>
<dbReference type="InterPro" id="IPR037150">
    <property type="entry name" value="H-NS_C_dom_sf"/>
</dbReference>
<dbReference type="AlphaFoldDB" id="W8UQZ2"/>
<feature type="DNA-binding region" evidence="5">
    <location>
        <begin position="124"/>
        <end position="129"/>
    </location>
</feature>
<evidence type="ECO:0000256" key="4">
    <source>
        <dbReference type="ARBA" id="ARBA00023125"/>
    </source>
</evidence>
<evidence type="ECO:0000256" key="5">
    <source>
        <dbReference type="PIRSR" id="PIRSR002096-1"/>
    </source>
</evidence>
<comment type="subcellular location">
    <subcellularLocation>
        <location evidence="1">Cytoplasm</location>
        <location evidence="1">Nucleoid</location>
    </subcellularLocation>
</comment>
<dbReference type="FunFam" id="4.10.430.10:FF:000001">
    <property type="entry name" value="DNA-binding protein"/>
    <property type="match status" value="1"/>
</dbReference>
<dbReference type="GO" id="GO:0001217">
    <property type="term" value="F:DNA-binding transcription repressor activity"/>
    <property type="evidence" value="ECO:0007669"/>
    <property type="project" value="TreeGrafter"/>
</dbReference>
<dbReference type="InterPro" id="IPR054180">
    <property type="entry name" value="H-NS-like_N"/>
</dbReference>
<comment type="similarity">
    <text evidence="2">Belongs to the histone-like protein H-NS family.</text>
</comment>
<proteinExistence type="inferred from homology"/>
<feature type="region of interest" description="Disordered" evidence="7">
    <location>
        <begin position="88"/>
        <end position="128"/>
    </location>
</feature>
<dbReference type="Gene3D" id="1.10.287.1050">
    <property type="entry name" value="H-NS histone-like proteins"/>
    <property type="match status" value="1"/>
</dbReference>
<reference evidence="9 10" key="1">
    <citation type="journal article" date="2014" name="Proc. Natl. Acad. Sci. U.S.A.">
        <title>Molecular dissection of the evolution of carbapenem-resistant multilocus sequence type 258 Klebsiella pneumoniae.</title>
        <authorList>
            <person name="Deleo F.R."/>
            <person name="Chen L."/>
            <person name="Porcella S.F."/>
            <person name="Martens C.A."/>
            <person name="Kobayashi S.D."/>
            <person name="Porter A.R."/>
            <person name="Chavda K.D."/>
            <person name="Jacobs M.R."/>
            <person name="Mathema B."/>
            <person name="Olsen R.J."/>
            <person name="Bonomo R.A."/>
            <person name="Musser J.M."/>
            <person name="Kreiswirth B.N."/>
        </authorList>
    </citation>
    <scope>NUCLEOTIDE SEQUENCE [LARGE SCALE GENOMIC DNA]</scope>
    <source>
        <strain evidence="9">30684/NJST258_2</strain>
    </source>
</reference>
<dbReference type="Pfam" id="PF00816">
    <property type="entry name" value="Histone_HNS"/>
    <property type="match status" value="1"/>
</dbReference>
<evidence type="ECO:0000313" key="9">
    <source>
        <dbReference type="EMBL" id="AHM78053.1"/>
    </source>
</evidence>
<evidence type="ECO:0000256" key="2">
    <source>
        <dbReference type="ARBA" id="ARBA00010610"/>
    </source>
</evidence>
<accession>W8UQZ2</accession>
<dbReference type="GO" id="GO:0005829">
    <property type="term" value="C:cytosol"/>
    <property type="evidence" value="ECO:0007669"/>
    <property type="project" value="TreeGrafter"/>
</dbReference>
<dbReference type="GO" id="GO:0003681">
    <property type="term" value="F:bent DNA binding"/>
    <property type="evidence" value="ECO:0007669"/>
    <property type="project" value="TreeGrafter"/>
</dbReference>
<dbReference type="GO" id="GO:0009295">
    <property type="term" value="C:nucleoid"/>
    <property type="evidence" value="ECO:0007669"/>
    <property type="project" value="UniProtKB-SubCell"/>
</dbReference>
<name>W8UQZ2_KLEPN</name>
<evidence type="ECO:0000313" key="10">
    <source>
        <dbReference type="Proteomes" id="UP000019586"/>
    </source>
</evidence>
<dbReference type="GO" id="GO:0000976">
    <property type="term" value="F:transcription cis-regulatory region binding"/>
    <property type="evidence" value="ECO:0007669"/>
    <property type="project" value="TreeGrafter"/>
</dbReference>
<sequence length="146" mass="16876">MYLLICYLEFFNFMSSMLHKLNNIRSLRALSREFSIDVLEEMLEKLRIVTEEKRTQQQQAAQQQAEYQEKVNTWLELMRADGISPDELVADIQPPKAGGKKRQPRPAKYRYTDHTGAEKTWTGQGRMPKPIAEAVAQGKSLDSFLI</sequence>
<dbReference type="Proteomes" id="UP000019586">
    <property type="component" value="Chromosome"/>
</dbReference>
<keyword evidence="3" id="KW-0963">Cytoplasm</keyword>
<feature type="coiled-coil region" evidence="6">
    <location>
        <begin position="36"/>
        <end position="66"/>
    </location>
</feature>
<evidence type="ECO:0000256" key="3">
    <source>
        <dbReference type="ARBA" id="ARBA00022490"/>
    </source>
</evidence>
<dbReference type="InterPro" id="IPR027444">
    <property type="entry name" value="H-NS_C_dom"/>
</dbReference>
<dbReference type="PIRSF" id="PIRSF002096">
    <property type="entry name" value="HnS"/>
    <property type="match status" value="1"/>
</dbReference>
<dbReference type="SMART" id="SM00528">
    <property type="entry name" value="HNS"/>
    <property type="match status" value="1"/>
</dbReference>
<evidence type="ECO:0000256" key="6">
    <source>
        <dbReference type="SAM" id="Coils"/>
    </source>
</evidence>
<evidence type="ECO:0000256" key="7">
    <source>
        <dbReference type="SAM" id="MobiDB-lite"/>
    </source>
</evidence>
<dbReference type="KEGG" id="kps:KPNJ2_01273"/>
<dbReference type="EMBL" id="CP006918">
    <property type="protein sequence ID" value="AHM78053.1"/>
    <property type="molecule type" value="Genomic_DNA"/>
</dbReference>